<protein>
    <recommendedName>
        <fullName evidence="2">Zinc finger CCHC domain-containing protein</fullName>
    </recommendedName>
</protein>
<reference evidence="3" key="1">
    <citation type="journal article" date="2022" name="bioRxiv">
        <title>Sequencing and chromosome-scale assembly of the giantPleurodeles waltlgenome.</title>
        <authorList>
            <person name="Brown T."/>
            <person name="Elewa A."/>
            <person name="Iarovenko S."/>
            <person name="Subramanian E."/>
            <person name="Araus A.J."/>
            <person name="Petzold A."/>
            <person name="Susuki M."/>
            <person name="Suzuki K.-i.T."/>
            <person name="Hayashi T."/>
            <person name="Toyoda A."/>
            <person name="Oliveira C."/>
            <person name="Osipova E."/>
            <person name="Leigh N.D."/>
            <person name="Simon A."/>
            <person name="Yun M.H."/>
        </authorList>
    </citation>
    <scope>NUCLEOTIDE SEQUENCE</scope>
    <source>
        <strain evidence="3">20211129_DDA</strain>
        <tissue evidence="3">Liver</tissue>
    </source>
</reference>
<comment type="caution">
    <text evidence="3">The sequence shown here is derived from an EMBL/GenBank/DDBJ whole genome shotgun (WGS) entry which is preliminary data.</text>
</comment>
<dbReference type="Pfam" id="PF23058">
    <property type="entry name" value="RBD_ZCCHC3_2nd"/>
    <property type="match status" value="1"/>
</dbReference>
<dbReference type="PANTHER" id="PTHR22639:SF7">
    <property type="entry name" value="CCHC-TYPE DOMAIN-CONTAINING PROTEIN"/>
    <property type="match status" value="1"/>
</dbReference>
<gene>
    <name evidence="3" type="ORF">NDU88_003461</name>
</gene>
<dbReference type="GO" id="GO:0003690">
    <property type="term" value="F:double-stranded DNA binding"/>
    <property type="evidence" value="ECO:0007669"/>
    <property type="project" value="InterPro"/>
</dbReference>
<dbReference type="SUPFAM" id="SSF57756">
    <property type="entry name" value="Retrovirus zinc finger-like domains"/>
    <property type="match status" value="1"/>
</dbReference>
<feature type="domain" description="Zinc finger CCHC" evidence="2">
    <location>
        <begin position="12"/>
        <end position="86"/>
    </location>
</feature>
<dbReference type="GO" id="GO:0008270">
    <property type="term" value="F:zinc ion binding"/>
    <property type="evidence" value="ECO:0007669"/>
    <property type="project" value="InterPro"/>
</dbReference>
<sequence>MGPASTEKRITVEVSNPHIPDRDISSLLQRYSTTVKEPTKFRDRRGIWNMTWQTTMNLHKDQAWKDGLRHPLANFYLGADEGMIRYPGQPFTCRKWQAVGHKGIDCAEKFCRICRQTGHKASGCTGKKVCNFCGEGHTYYRCPKSERPKTYAVAAAGTPAPKNTRLKLDPTANDKVNAVLKASREEAHPKPEPPRSSTLKAPAPGPKSPRILPG</sequence>
<dbReference type="InterPro" id="IPR057811">
    <property type="entry name" value="RBD_ZCCHC3_2nd"/>
</dbReference>
<dbReference type="Proteomes" id="UP001066276">
    <property type="component" value="Chromosome 2_2"/>
</dbReference>
<name>A0AAV7V040_PLEWA</name>
<evidence type="ECO:0000313" key="4">
    <source>
        <dbReference type="Proteomes" id="UP001066276"/>
    </source>
</evidence>
<evidence type="ECO:0000259" key="2">
    <source>
        <dbReference type="Pfam" id="PF23058"/>
    </source>
</evidence>
<dbReference type="EMBL" id="JANPWB010000004">
    <property type="protein sequence ID" value="KAJ1194166.1"/>
    <property type="molecule type" value="Genomic_DNA"/>
</dbReference>
<dbReference type="GO" id="GO:0002218">
    <property type="term" value="P:activation of innate immune response"/>
    <property type="evidence" value="ECO:0007669"/>
    <property type="project" value="InterPro"/>
</dbReference>
<accession>A0AAV7V040</accession>
<proteinExistence type="predicted"/>
<keyword evidence="4" id="KW-1185">Reference proteome</keyword>
<dbReference type="GO" id="GO:0003723">
    <property type="term" value="F:RNA binding"/>
    <property type="evidence" value="ECO:0007669"/>
    <property type="project" value="InterPro"/>
</dbReference>
<dbReference type="PANTHER" id="PTHR22639">
    <property type="entry name" value="GAG-RELATED PROTEIN"/>
    <property type="match status" value="1"/>
</dbReference>
<feature type="region of interest" description="Disordered" evidence="1">
    <location>
        <begin position="160"/>
        <end position="214"/>
    </location>
</feature>
<dbReference type="InterPro" id="IPR036875">
    <property type="entry name" value="Znf_CCHC_sf"/>
</dbReference>
<dbReference type="AlphaFoldDB" id="A0AAV7V040"/>
<feature type="compositionally biased region" description="Basic and acidic residues" evidence="1">
    <location>
        <begin position="182"/>
        <end position="193"/>
    </location>
</feature>
<organism evidence="3 4">
    <name type="scientific">Pleurodeles waltl</name>
    <name type="common">Iberian ribbed newt</name>
    <dbReference type="NCBI Taxonomy" id="8319"/>
    <lineage>
        <taxon>Eukaryota</taxon>
        <taxon>Metazoa</taxon>
        <taxon>Chordata</taxon>
        <taxon>Craniata</taxon>
        <taxon>Vertebrata</taxon>
        <taxon>Euteleostomi</taxon>
        <taxon>Amphibia</taxon>
        <taxon>Batrachia</taxon>
        <taxon>Caudata</taxon>
        <taxon>Salamandroidea</taxon>
        <taxon>Salamandridae</taxon>
        <taxon>Pleurodelinae</taxon>
        <taxon>Pleurodeles</taxon>
    </lineage>
</organism>
<dbReference type="InterPro" id="IPR042509">
    <property type="entry name" value="ZCCHC3"/>
</dbReference>
<evidence type="ECO:0000256" key="1">
    <source>
        <dbReference type="SAM" id="MobiDB-lite"/>
    </source>
</evidence>
<evidence type="ECO:0000313" key="3">
    <source>
        <dbReference type="EMBL" id="KAJ1194166.1"/>
    </source>
</evidence>